<name>A0AAV2H0T3_LYMST</name>
<evidence type="ECO:0000313" key="1">
    <source>
        <dbReference type="EMBL" id="CAL1525884.1"/>
    </source>
</evidence>
<keyword evidence="2" id="KW-1185">Reference proteome</keyword>
<organism evidence="1 2">
    <name type="scientific">Lymnaea stagnalis</name>
    <name type="common">Great pond snail</name>
    <name type="synonym">Helix stagnalis</name>
    <dbReference type="NCBI Taxonomy" id="6523"/>
    <lineage>
        <taxon>Eukaryota</taxon>
        <taxon>Metazoa</taxon>
        <taxon>Spiralia</taxon>
        <taxon>Lophotrochozoa</taxon>
        <taxon>Mollusca</taxon>
        <taxon>Gastropoda</taxon>
        <taxon>Heterobranchia</taxon>
        <taxon>Euthyneura</taxon>
        <taxon>Panpulmonata</taxon>
        <taxon>Hygrophila</taxon>
        <taxon>Lymnaeoidea</taxon>
        <taxon>Lymnaeidae</taxon>
        <taxon>Lymnaea</taxon>
    </lineage>
</organism>
<sequence length="194" mass="21614">MLDKTEIGEGETFTVTCDLSRITDNQYHTIHSLYLRRTVKYTDGSICYDRMISVWYNAKCNPCQYGDDEVQAPWKAIFNTPISPKPADVQLILVNTNSSCHDASTFACKFMYSIEAVTIKSTEVLGKKASCYLSSSTTTTTSPLPTETTYSSVIGTNSTPYTELTTHKSGCQVNGPARSFIIIEILHFIVMSVW</sequence>
<accession>A0AAV2H0T3</accession>
<dbReference type="AlphaFoldDB" id="A0AAV2H0T3"/>
<dbReference type="EMBL" id="CAXITT010000001">
    <property type="protein sequence ID" value="CAL1525884.1"/>
    <property type="molecule type" value="Genomic_DNA"/>
</dbReference>
<reference evidence="1 2" key="1">
    <citation type="submission" date="2024-04" db="EMBL/GenBank/DDBJ databases">
        <authorList>
            <consortium name="Genoscope - CEA"/>
            <person name="William W."/>
        </authorList>
    </citation>
    <scope>NUCLEOTIDE SEQUENCE [LARGE SCALE GENOMIC DNA]</scope>
</reference>
<protein>
    <recommendedName>
        <fullName evidence="3">Ig-like domain-containing protein</fullName>
    </recommendedName>
</protein>
<evidence type="ECO:0000313" key="2">
    <source>
        <dbReference type="Proteomes" id="UP001497497"/>
    </source>
</evidence>
<evidence type="ECO:0008006" key="3">
    <source>
        <dbReference type="Google" id="ProtNLM"/>
    </source>
</evidence>
<gene>
    <name evidence="1" type="ORF">GSLYS_00000061001</name>
</gene>
<proteinExistence type="predicted"/>
<dbReference type="Proteomes" id="UP001497497">
    <property type="component" value="Unassembled WGS sequence"/>
</dbReference>
<comment type="caution">
    <text evidence="1">The sequence shown here is derived from an EMBL/GenBank/DDBJ whole genome shotgun (WGS) entry which is preliminary data.</text>
</comment>